<sequence>MAAGYSRERIFEIWERSRSSWHLPQLPRPVISRADGDRGPFPFKNYRIVVGEETLDKGDYYLENLFDHLIVHYLFCPRSLETAGRLAAAALEGLGNGNKIQARRMVNLFSDIVVDTFRLERSLEDEGKVLLGWRELGKEELSPLDETVVGFLSEFWGVDLFKTDRPEAEELVGLFSWGVKDRSRWPRQCMQMARILADLHPGLLGAGEVPSSEGLLGDAESAPLSGIASDLEPEAYRETLSVLGLDGDLKRWYRDQSYTIVIRPAGQVKESRFPSSLAKWRFSDPPAELDVAYSLSLAPRLIPGVTTYKREEESCSMAATGERVPDLLVVLDSSGSMGGHRRGTKTHTATLAAFKASSFAHSQGAQVAAINYSDRLALQDWTRNLSAVEDVLVEHLGSRTHIPGREVLELTKVRPGCLILCITDTHIQNLYNEWEHLRDAASIGRFVLFSIDEANTNRMVEEALGDLGRIFRINRLEDLLSLVIETAEEAYRPRPGHQGPGTGKVLSPPREWGEAEVPG</sequence>
<dbReference type="Proteomes" id="UP001220010">
    <property type="component" value="Unassembled WGS sequence"/>
</dbReference>
<reference evidence="2 3" key="1">
    <citation type="submission" date="2023-03" db="EMBL/GenBank/DDBJ databases">
        <title>WGS of Methanotrichaceae archaeon Mx.</title>
        <authorList>
            <person name="Sorokin D.Y."/>
            <person name="Merkel A.Y."/>
        </authorList>
    </citation>
    <scope>NUCLEOTIDE SEQUENCE [LARGE SCALE GENOMIC DNA]</scope>
    <source>
        <strain evidence="2 3">Mx</strain>
    </source>
</reference>
<dbReference type="RefSeq" id="WP_316966989.1">
    <property type="nucleotide sequence ID" value="NZ_JARFPK010000032.1"/>
</dbReference>
<evidence type="ECO:0000256" key="1">
    <source>
        <dbReference type="SAM" id="MobiDB-lite"/>
    </source>
</evidence>
<dbReference type="EMBL" id="JARFPK010000032">
    <property type="protein sequence ID" value="MDF0591252.1"/>
    <property type="molecule type" value="Genomic_DNA"/>
</dbReference>
<gene>
    <name evidence="2" type="ORF">P0O15_08775</name>
</gene>
<proteinExistence type="predicted"/>
<name>A0ABT5X9K0_9EURY</name>
<organism evidence="2 3">
    <name type="scientific">Candidatus Methanocrinis natronophilus</name>
    <dbReference type="NCBI Taxonomy" id="3033396"/>
    <lineage>
        <taxon>Archaea</taxon>
        <taxon>Methanobacteriati</taxon>
        <taxon>Methanobacteriota</taxon>
        <taxon>Stenosarchaea group</taxon>
        <taxon>Methanomicrobia</taxon>
        <taxon>Methanotrichales</taxon>
        <taxon>Methanotrichaceae</taxon>
        <taxon>Methanocrinis</taxon>
    </lineage>
</organism>
<feature type="region of interest" description="Disordered" evidence="1">
    <location>
        <begin position="492"/>
        <end position="519"/>
    </location>
</feature>
<evidence type="ECO:0000313" key="3">
    <source>
        <dbReference type="Proteomes" id="UP001220010"/>
    </source>
</evidence>
<protein>
    <submittedName>
        <fullName evidence="2">VWA domain-containing protein</fullName>
    </submittedName>
</protein>
<dbReference type="InterPro" id="IPR036465">
    <property type="entry name" value="vWFA_dom_sf"/>
</dbReference>
<dbReference type="SUPFAM" id="SSF53300">
    <property type="entry name" value="vWA-like"/>
    <property type="match status" value="1"/>
</dbReference>
<comment type="caution">
    <text evidence="2">The sequence shown here is derived from an EMBL/GenBank/DDBJ whole genome shotgun (WGS) entry which is preliminary data.</text>
</comment>
<evidence type="ECO:0000313" key="2">
    <source>
        <dbReference type="EMBL" id="MDF0591252.1"/>
    </source>
</evidence>
<keyword evidence="3" id="KW-1185">Reference proteome</keyword>
<accession>A0ABT5X9K0</accession>